<evidence type="ECO:0000313" key="3">
    <source>
        <dbReference type="EMBL" id="MBB5598698.1"/>
    </source>
</evidence>
<protein>
    <submittedName>
        <fullName evidence="3">Uncharacterized protein (DUF305 family)</fullName>
    </submittedName>
</protein>
<accession>A0A7W9DBH3</accession>
<dbReference type="PROSITE" id="PS51257">
    <property type="entry name" value="PROKAR_LIPOPROTEIN"/>
    <property type="match status" value="1"/>
</dbReference>
<dbReference type="PANTHER" id="PTHR36933">
    <property type="entry name" value="SLL0788 PROTEIN"/>
    <property type="match status" value="1"/>
</dbReference>
<feature type="domain" description="DUF305" evidence="2">
    <location>
        <begin position="60"/>
        <end position="209"/>
    </location>
</feature>
<evidence type="ECO:0000256" key="1">
    <source>
        <dbReference type="SAM" id="SignalP"/>
    </source>
</evidence>
<comment type="caution">
    <text evidence="3">The sequence shown here is derived from an EMBL/GenBank/DDBJ whole genome shotgun (WGS) entry which is preliminary data.</text>
</comment>
<keyword evidence="4" id="KW-1185">Reference proteome</keyword>
<dbReference type="PANTHER" id="PTHR36933:SF1">
    <property type="entry name" value="SLL0788 PROTEIN"/>
    <property type="match status" value="1"/>
</dbReference>
<feature type="chain" id="PRO_5038777537" evidence="1">
    <location>
        <begin position="24"/>
        <end position="213"/>
    </location>
</feature>
<dbReference type="InterPro" id="IPR005183">
    <property type="entry name" value="DUF305_CopM-like"/>
</dbReference>
<dbReference type="Pfam" id="PF03713">
    <property type="entry name" value="DUF305"/>
    <property type="match status" value="1"/>
</dbReference>
<proteinExistence type="predicted"/>
<feature type="signal peptide" evidence="1">
    <location>
        <begin position="1"/>
        <end position="23"/>
    </location>
</feature>
<evidence type="ECO:0000259" key="2">
    <source>
        <dbReference type="Pfam" id="PF03713"/>
    </source>
</evidence>
<reference evidence="3 4" key="1">
    <citation type="submission" date="2020-08" db="EMBL/GenBank/DDBJ databases">
        <title>Sequencing the genomes of 1000 actinobacteria strains.</title>
        <authorList>
            <person name="Klenk H.-P."/>
        </authorList>
    </citation>
    <scope>NUCLEOTIDE SEQUENCE [LARGE SCALE GENOMIC DNA]</scope>
    <source>
        <strain evidence="3 4">DSM 23694</strain>
    </source>
</reference>
<dbReference type="RefSeq" id="WP_183642779.1">
    <property type="nucleotide sequence ID" value="NZ_JACHBL010000001.1"/>
</dbReference>
<name>A0A7W9DBH3_9MICC</name>
<dbReference type="AlphaFoldDB" id="A0A7W9DBH3"/>
<gene>
    <name evidence="3" type="ORF">BKA12_001778</name>
</gene>
<dbReference type="Proteomes" id="UP000523863">
    <property type="component" value="Unassembled WGS sequence"/>
</dbReference>
<sequence>MKTTTKRFTALAGIALTGSLALAACSSGSGSYSVSSSPATAASSSASSQLGQNSAHNVQDVMFTQMMIPHHEQAVAMSDILLAKSGLSQEMTTLLNNIKKAQGPEIEKMNGWLKAWGQPAMMSNSGHVGHGNGMGMDGMMSDADLQKLRDANATDASKLFLEQMIQHHQGAIDMALTEVSGGQNQEVVTLAKSVVADQQTEIDHMKQMLAGMK</sequence>
<dbReference type="EMBL" id="JACHBL010000001">
    <property type="protein sequence ID" value="MBB5598698.1"/>
    <property type="molecule type" value="Genomic_DNA"/>
</dbReference>
<evidence type="ECO:0000313" key="4">
    <source>
        <dbReference type="Proteomes" id="UP000523863"/>
    </source>
</evidence>
<dbReference type="Gene3D" id="1.20.1260.10">
    <property type="match status" value="1"/>
</dbReference>
<dbReference type="InterPro" id="IPR012347">
    <property type="entry name" value="Ferritin-like"/>
</dbReference>
<keyword evidence="1" id="KW-0732">Signal</keyword>
<organism evidence="3 4">
    <name type="scientific">Neomicrococcus lactis</name>
    <dbReference type="NCBI Taxonomy" id="732241"/>
    <lineage>
        <taxon>Bacteria</taxon>
        <taxon>Bacillati</taxon>
        <taxon>Actinomycetota</taxon>
        <taxon>Actinomycetes</taxon>
        <taxon>Micrococcales</taxon>
        <taxon>Micrococcaceae</taxon>
        <taxon>Neomicrococcus</taxon>
    </lineage>
</organism>